<dbReference type="Pfam" id="PF04884">
    <property type="entry name" value="UVB_sens_prot"/>
    <property type="match status" value="1"/>
</dbReference>
<dbReference type="InParanoid" id="A0A672U075"/>
<feature type="compositionally biased region" description="Basic residues" evidence="6">
    <location>
        <begin position="303"/>
        <end position="313"/>
    </location>
</feature>
<reference evidence="9" key="1">
    <citation type="submission" date="2025-08" db="UniProtKB">
        <authorList>
            <consortium name="Ensembl"/>
        </authorList>
    </citation>
    <scope>IDENTIFICATION</scope>
</reference>
<dbReference type="AlphaFoldDB" id="A0A672U075"/>
<dbReference type="Ensembl" id="ENSSHBT00005009450.1">
    <property type="protein sequence ID" value="ENSSHBP00005007857.1"/>
    <property type="gene ID" value="ENSSHBG00005006844.1"/>
</dbReference>
<evidence type="ECO:0000313" key="9">
    <source>
        <dbReference type="Ensembl" id="ENSSHBP00005007857.1"/>
    </source>
</evidence>
<feature type="domain" description="Protein root UVB sensitive/RUS" evidence="8">
    <location>
        <begin position="44"/>
        <end position="271"/>
    </location>
</feature>
<feature type="transmembrane region" description="Helical" evidence="7">
    <location>
        <begin position="234"/>
        <end position="259"/>
    </location>
</feature>
<feature type="transmembrane region" description="Helical" evidence="7">
    <location>
        <begin position="211"/>
        <end position="228"/>
    </location>
</feature>
<keyword evidence="10" id="KW-1185">Reference proteome</keyword>
<dbReference type="InterPro" id="IPR006968">
    <property type="entry name" value="RUS_fam"/>
</dbReference>
<keyword evidence="5 7" id="KW-0472">Membrane</keyword>
<gene>
    <name evidence="9" type="primary">RUSF1</name>
</gene>
<reference evidence="9" key="2">
    <citation type="submission" date="2025-09" db="UniProtKB">
        <authorList>
            <consortium name="Ensembl"/>
        </authorList>
    </citation>
    <scope>IDENTIFICATION</scope>
</reference>
<comment type="similarity">
    <text evidence="2">Belongs to the RUS1 family.</text>
</comment>
<evidence type="ECO:0000256" key="2">
    <source>
        <dbReference type="ARBA" id="ARBA00007558"/>
    </source>
</evidence>
<dbReference type="PANTHER" id="PTHR12770:SF31">
    <property type="entry name" value="RUS FAMILY MEMBER 1"/>
    <property type="match status" value="1"/>
</dbReference>
<feature type="compositionally biased region" description="Gly residues" evidence="6">
    <location>
        <begin position="279"/>
        <end position="290"/>
    </location>
</feature>
<name>A0A672U075_STRHB</name>
<dbReference type="InterPro" id="IPR054549">
    <property type="entry name" value="UVB_sens_RUS_dom"/>
</dbReference>
<protein>
    <recommendedName>
        <fullName evidence="8">Protein root UVB sensitive/RUS domain-containing protein</fullName>
    </recommendedName>
</protein>
<evidence type="ECO:0000256" key="6">
    <source>
        <dbReference type="SAM" id="MobiDB-lite"/>
    </source>
</evidence>
<dbReference type="OMA" id="MHLYANY"/>
<evidence type="ECO:0000256" key="7">
    <source>
        <dbReference type="SAM" id="Phobius"/>
    </source>
</evidence>
<evidence type="ECO:0000256" key="3">
    <source>
        <dbReference type="ARBA" id="ARBA00022692"/>
    </source>
</evidence>
<keyword evidence="4 7" id="KW-1133">Transmembrane helix</keyword>
<dbReference type="Proteomes" id="UP000472266">
    <property type="component" value="Unplaced"/>
</dbReference>
<sequence>MEPHEAPPLCRELWGSLEAARYRGDPRGGLQRLQPPGARPGSCLRQLAARVLLPQGYPQSVSPDYLRYQCWDSLQALCSSLAGALATRAVLQAMGVGDSAATATGATLTWVLRDGVGMVTRLSFACLQGSRLDCEAKQWRLAADVLNDAALLLELLAPGWPRAGPALLTLAAAAKCVVGVAGGATRAALAVHQARRDNVAEVAAKDSSQETLVNGAGLLLALLLLPALDGRPWLTWGVVALLLVTHLGANVGAVGALLLPTLNRPRLRLAMGGALRGGAEGGVAKGGGAKAGKTTRPEPGGGQRRHHRGPRAP</sequence>
<dbReference type="KEGG" id="shab:115602953"/>
<proteinExistence type="inferred from homology"/>
<keyword evidence="3 7" id="KW-0812">Transmembrane</keyword>
<evidence type="ECO:0000256" key="1">
    <source>
        <dbReference type="ARBA" id="ARBA00004370"/>
    </source>
</evidence>
<dbReference type="GO" id="GO:0016020">
    <property type="term" value="C:membrane"/>
    <property type="evidence" value="ECO:0007669"/>
    <property type="project" value="UniProtKB-SubCell"/>
</dbReference>
<feature type="region of interest" description="Disordered" evidence="6">
    <location>
        <begin position="279"/>
        <end position="313"/>
    </location>
</feature>
<dbReference type="OrthoDB" id="364779at2759"/>
<dbReference type="GeneID" id="115602953"/>
<evidence type="ECO:0000256" key="5">
    <source>
        <dbReference type="ARBA" id="ARBA00023136"/>
    </source>
</evidence>
<organism evidence="9 10">
    <name type="scientific">Strigops habroptila</name>
    <name type="common">Kakapo</name>
    <dbReference type="NCBI Taxonomy" id="2489341"/>
    <lineage>
        <taxon>Eukaryota</taxon>
        <taxon>Metazoa</taxon>
        <taxon>Chordata</taxon>
        <taxon>Craniata</taxon>
        <taxon>Vertebrata</taxon>
        <taxon>Euteleostomi</taxon>
        <taxon>Archelosauria</taxon>
        <taxon>Archosauria</taxon>
        <taxon>Dinosauria</taxon>
        <taxon>Saurischia</taxon>
        <taxon>Theropoda</taxon>
        <taxon>Coelurosauria</taxon>
        <taxon>Aves</taxon>
        <taxon>Neognathae</taxon>
        <taxon>Neoaves</taxon>
        <taxon>Telluraves</taxon>
        <taxon>Australaves</taxon>
        <taxon>Psittaciformes</taxon>
        <taxon>Psittacidae</taxon>
        <taxon>Strigops</taxon>
    </lineage>
</organism>
<accession>A0A672U075</accession>
<evidence type="ECO:0000259" key="8">
    <source>
        <dbReference type="Pfam" id="PF04884"/>
    </source>
</evidence>
<comment type="subcellular location">
    <subcellularLocation>
        <location evidence="1">Membrane</location>
    </subcellularLocation>
</comment>
<dbReference type="PANTHER" id="PTHR12770">
    <property type="entry name" value="RUS1 FAMILY PROTEIN C16ORF58"/>
    <property type="match status" value="1"/>
</dbReference>
<dbReference type="CTD" id="64755"/>
<dbReference type="RefSeq" id="XP_030330282.1">
    <property type="nucleotide sequence ID" value="XM_030474422.1"/>
</dbReference>
<dbReference type="GeneTree" id="ENSGT00390000000050"/>
<evidence type="ECO:0000256" key="4">
    <source>
        <dbReference type="ARBA" id="ARBA00022989"/>
    </source>
</evidence>
<evidence type="ECO:0000313" key="10">
    <source>
        <dbReference type="Proteomes" id="UP000472266"/>
    </source>
</evidence>